<sequence>MEDLLLIALILITAKITGYAFEKIGQPTVLGQILGGIAIGLYFKSDEVIHAFSNLGVLILLFLAGLESDLEEFKRVGRPSMLIATIGVITAFLFGFLISLPFVSTNEALLFGAIMTPTSVSITVRVLMELRKLRTKEGAAILAAAVIDDVFGILALTIVISVLKEGSVHIIGILEILIKVVGFLFILLKFGVPLMERLFHQVSRIKLPETTTTFALITAIFFAILAERMNIASILGAYMTGLVLGQTYYGKQIIEKISTLGYAIFIPIFFVEVGMSIDLGYIYSAGLFAVLYTIMAILSKIVGCGAGAYLGGFNLKESLGIGIGMIPRLGVELAMLAIAIKSGVANQDMLTIAVFMVFVTTIITPPMLKWAHTKLK</sequence>
<feature type="transmembrane region" description="Helical" evidence="10">
    <location>
        <begin position="352"/>
        <end position="371"/>
    </location>
</feature>
<dbReference type="GeneID" id="24843112"/>
<dbReference type="GO" id="GO:0016020">
    <property type="term" value="C:membrane"/>
    <property type="evidence" value="ECO:0007669"/>
    <property type="project" value="UniProtKB-SubCell"/>
</dbReference>
<dbReference type="AlphaFoldDB" id="A0A075M0T9"/>
<keyword evidence="9" id="KW-0739">Sodium transport</keyword>
<dbReference type="STRING" id="1343739.PAP_10105"/>
<dbReference type="Gene3D" id="1.20.1530.20">
    <property type="match status" value="1"/>
</dbReference>
<keyword evidence="4 10" id="KW-0812">Transmembrane</keyword>
<evidence type="ECO:0000256" key="10">
    <source>
        <dbReference type="SAM" id="Phobius"/>
    </source>
</evidence>
<keyword evidence="5 10" id="KW-1133">Transmembrane helix</keyword>
<comment type="subcellular location">
    <subcellularLocation>
        <location evidence="1">Membrane</location>
        <topology evidence="1">Multi-pass membrane protein</topology>
    </subcellularLocation>
</comment>
<feature type="transmembrane region" description="Helical" evidence="10">
    <location>
        <begin position="207"/>
        <end position="225"/>
    </location>
</feature>
<gene>
    <name evidence="12" type="ORF">PAP_10105</name>
</gene>
<feature type="transmembrane region" description="Helical" evidence="10">
    <location>
        <begin position="140"/>
        <end position="163"/>
    </location>
</feature>
<feature type="transmembrane region" description="Helical" evidence="10">
    <location>
        <begin position="48"/>
        <end position="68"/>
    </location>
</feature>
<name>A0A075M0T9_9EURY</name>
<feature type="transmembrane region" description="Helical" evidence="10">
    <location>
        <begin position="289"/>
        <end position="312"/>
    </location>
</feature>
<organism evidence="12 13">
    <name type="scientific">Palaeococcus pacificus DY20341</name>
    <dbReference type="NCBI Taxonomy" id="1343739"/>
    <lineage>
        <taxon>Archaea</taxon>
        <taxon>Methanobacteriati</taxon>
        <taxon>Methanobacteriota</taxon>
        <taxon>Thermococci</taxon>
        <taxon>Thermococcales</taxon>
        <taxon>Thermococcaceae</taxon>
        <taxon>Palaeococcus</taxon>
    </lineage>
</organism>
<feature type="transmembrane region" description="Helical" evidence="10">
    <location>
        <begin position="231"/>
        <end position="250"/>
    </location>
</feature>
<keyword evidence="2" id="KW-0813">Transport</keyword>
<evidence type="ECO:0000259" key="11">
    <source>
        <dbReference type="Pfam" id="PF00999"/>
    </source>
</evidence>
<evidence type="ECO:0000256" key="2">
    <source>
        <dbReference type="ARBA" id="ARBA00022448"/>
    </source>
</evidence>
<keyword evidence="6" id="KW-0915">Sodium</keyword>
<keyword evidence="8 10" id="KW-0472">Membrane</keyword>
<evidence type="ECO:0000256" key="5">
    <source>
        <dbReference type="ARBA" id="ARBA00022989"/>
    </source>
</evidence>
<dbReference type="EMBL" id="CP006019">
    <property type="protein sequence ID" value="AIF70393.1"/>
    <property type="molecule type" value="Genomic_DNA"/>
</dbReference>
<evidence type="ECO:0000256" key="3">
    <source>
        <dbReference type="ARBA" id="ARBA00022449"/>
    </source>
</evidence>
<accession>A0A075M0T9</accession>
<evidence type="ECO:0000313" key="13">
    <source>
        <dbReference type="Proteomes" id="UP000027981"/>
    </source>
</evidence>
<dbReference type="eggNOG" id="arCOG01953">
    <property type="taxonomic scope" value="Archaea"/>
</dbReference>
<dbReference type="InterPro" id="IPR006153">
    <property type="entry name" value="Cation/H_exchanger_TM"/>
</dbReference>
<protein>
    <recommendedName>
        <fullName evidence="11">Cation/H+ exchanger transmembrane domain-containing protein</fullName>
    </recommendedName>
</protein>
<feature type="transmembrane region" description="Helical" evidence="10">
    <location>
        <begin position="169"/>
        <end position="195"/>
    </location>
</feature>
<dbReference type="PANTHER" id="PTHR43562">
    <property type="entry name" value="NAPA-TYPE SODIUM/HYDROGEN ANTIPORTER"/>
    <property type="match status" value="1"/>
</dbReference>
<keyword evidence="3" id="KW-0050">Antiport</keyword>
<dbReference type="KEGG" id="ppac:PAP_10105"/>
<feature type="transmembrane region" description="Helical" evidence="10">
    <location>
        <begin position="262"/>
        <end position="283"/>
    </location>
</feature>
<keyword evidence="7" id="KW-0406">Ion transport</keyword>
<dbReference type="PANTHER" id="PTHR43562:SF3">
    <property type="entry name" value="SODIUM ION_PROTON EXCHANGER (EUROFUNG)"/>
    <property type="match status" value="1"/>
</dbReference>
<proteinExistence type="predicted"/>
<evidence type="ECO:0000313" key="12">
    <source>
        <dbReference type="EMBL" id="AIF70393.1"/>
    </source>
</evidence>
<feature type="transmembrane region" description="Helical" evidence="10">
    <location>
        <begin position="80"/>
        <end position="102"/>
    </location>
</feature>
<keyword evidence="13" id="KW-1185">Reference proteome</keyword>
<feature type="domain" description="Cation/H+ exchanger transmembrane" evidence="11">
    <location>
        <begin position="12"/>
        <end position="370"/>
    </location>
</feature>
<dbReference type="HOGENOM" id="CLU_005126_7_1_2"/>
<dbReference type="InterPro" id="IPR038770">
    <property type="entry name" value="Na+/solute_symporter_sf"/>
</dbReference>
<dbReference type="GO" id="GO:0006814">
    <property type="term" value="P:sodium ion transport"/>
    <property type="evidence" value="ECO:0007669"/>
    <property type="project" value="UniProtKB-KW"/>
</dbReference>
<evidence type="ECO:0000256" key="8">
    <source>
        <dbReference type="ARBA" id="ARBA00023136"/>
    </source>
</evidence>
<evidence type="ECO:0000256" key="4">
    <source>
        <dbReference type="ARBA" id="ARBA00022692"/>
    </source>
</evidence>
<evidence type="ECO:0000256" key="6">
    <source>
        <dbReference type="ARBA" id="ARBA00023053"/>
    </source>
</evidence>
<evidence type="ECO:0000256" key="1">
    <source>
        <dbReference type="ARBA" id="ARBA00004141"/>
    </source>
</evidence>
<reference evidence="13" key="1">
    <citation type="submission" date="2013-06" db="EMBL/GenBank/DDBJ databases">
        <title>Complete Genome Sequence of Hyperthermophilic Palaeococcus pacificus DY20341T, Isolated from a Deep-Sea Hydrothermal Sediments.</title>
        <authorList>
            <person name="Zeng X."/>
            <person name="Shao Z."/>
        </authorList>
    </citation>
    <scope>NUCLEOTIDE SEQUENCE [LARGE SCALE GENOMIC DNA]</scope>
    <source>
        <strain evidence="13">DY20341</strain>
    </source>
</reference>
<evidence type="ECO:0000256" key="7">
    <source>
        <dbReference type="ARBA" id="ARBA00023065"/>
    </source>
</evidence>
<dbReference type="GO" id="GO:0015297">
    <property type="term" value="F:antiporter activity"/>
    <property type="evidence" value="ECO:0007669"/>
    <property type="project" value="UniProtKB-KW"/>
</dbReference>
<dbReference type="OrthoDB" id="12029at2157"/>
<dbReference type="Proteomes" id="UP000027981">
    <property type="component" value="Chromosome"/>
</dbReference>
<dbReference type="Pfam" id="PF00999">
    <property type="entry name" value="Na_H_Exchanger"/>
    <property type="match status" value="1"/>
</dbReference>
<evidence type="ECO:0000256" key="9">
    <source>
        <dbReference type="ARBA" id="ARBA00023201"/>
    </source>
</evidence>
<reference evidence="12 13" key="2">
    <citation type="journal article" date="2015" name="Genome Announc.">
        <title>Complete Genome Sequence of Hyperthermophilic Piezophilic Archaeon Palaeococcus pacificus DY20341T, Isolated from Deep-Sea Hydrothermal Sediments.</title>
        <authorList>
            <person name="Zeng X."/>
            <person name="Jebbar M."/>
            <person name="Shao Z."/>
        </authorList>
    </citation>
    <scope>NUCLEOTIDE SEQUENCE [LARGE SCALE GENOMIC DNA]</scope>
    <source>
        <strain evidence="12 13">DY20341</strain>
    </source>
</reference>
<feature type="transmembrane region" description="Helical" evidence="10">
    <location>
        <begin position="319"/>
        <end position="340"/>
    </location>
</feature>
<dbReference type="RefSeq" id="WP_048165844.1">
    <property type="nucleotide sequence ID" value="NZ_CP006019.1"/>
</dbReference>
<dbReference type="GO" id="GO:1902600">
    <property type="term" value="P:proton transmembrane transport"/>
    <property type="evidence" value="ECO:0007669"/>
    <property type="project" value="InterPro"/>
</dbReference>